<feature type="compositionally biased region" description="Polar residues" evidence="1">
    <location>
        <begin position="16"/>
        <end position="28"/>
    </location>
</feature>
<dbReference type="Proteomes" id="UP001162164">
    <property type="component" value="Unassembled WGS sequence"/>
</dbReference>
<feature type="region of interest" description="Disordered" evidence="1">
    <location>
        <begin position="1"/>
        <end position="28"/>
    </location>
</feature>
<protein>
    <recommendedName>
        <fullName evidence="6">Transposase</fullName>
    </recommendedName>
</protein>
<gene>
    <name evidence="4" type="ORF">NQ317_009539</name>
</gene>
<evidence type="ECO:0000259" key="2">
    <source>
        <dbReference type="Pfam" id="PF21787"/>
    </source>
</evidence>
<evidence type="ECO:0000259" key="3">
    <source>
        <dbReference type="Pfam" id="PF21788"/>
    </source>
</evidence>
<evidence type="ECO:0000313" key="4">
    <source>
        <dbReference type="EMBL" id="KAJ8974299.1"/>
    </source>
</evidence>
<dbReference type="EMBL" id="JAPWTJ010001020">
    <property type="protein sequence ID" value="KAJ8974299.1"/>
    <property type="molecule type" value="Genomic_DNA"/>
</dbReference>
<accession>A0ABQ9J872</accession>
<feature type="domain" description="Transposable element P transposase-like RNase H" evidence="2">
    <location>
        <begin position="192"/>
        <end position="323"/>
    </location>
</feature>
<comment type="caution">
    <text evidence="4">The sequence shown here is derived from an EMBL/GenBank/DDBJ whole genome shotgun (WGS) entry which is preliminary data.</text>
</comment>
<dbReference type="Pfam" id="PF21787">
    <property type="entry name" value="TNP-like_RNaseH_N"/>
    <property type="match status" value="1"/>
</dbReference>
<sequence length="451" mass="51110">MLIQTGTLYDTPLAEPSTSFAPTTTSNENNSNQLIHWLQEDHPYCKGDVRSETPVSFRRGLLRSMGILKSVELTPKAKRMYHQAIYYKRRANALNRKNLNFKEKLTSLEKVTNEKSFLNLTKNFSNAAFHFFKRQVESFGKNAKGIRFSLEDKILGLALYKQSPSAYKLLSKIFVLPSRVTLQKMLSRIPISAGIHDAAFSTLKAASKNMKAQDKYCVLLFDEMSIEPNVMYNQHSDEVDGLENFGKKKVAKIANHVQVYMLRGIAGNWKQPVGYFFVNGGVKATQIKQNIIEIVRKAKAAGMTVVATVCDQGTNNRSAIDSLVTETKNKTGTPHYVFDVDENRIVPLFDVPHLLKALRNILLTKDIHFINKDGKKRVAKWEHIQQTWYLDGYSGDLRAMPKITEFHVIQSKIKKMKVSVAAQVFSRSVAAAMNLLISNNKFGNRKEEILK</sequence>
<reference evidence="4" key="1">
    <citation type="journal article" date="2023" name="Insect Mol. Biol.">
        <title>Genome sequencing provides insights into the evolution of gene families encoding plant cell wall-degrading enzymes in longhorned beetles.</title>
        <authorList>
            <person name="Shin N.R."/>
            <person name="Okamura Y."/>
            <person name="Kirsch R."/>
            <person name="Pauchet Y."/>
        </authorList>
    </citation>
    <scope>NUCLEOTIDE SEQUENCE</scope>
    <source>
        <strain evidence="4">MMC_N1</strain>
    </source>
</reference>
<evidence type="ECO:0008006" key="6">
    <source>
        <dbReference type="Google" id="ProtNLM"/>
    </source>
</evidence>
<evidence type="ECO:0000256" key="1">
    <source>
        <dbReference type="SAM" id="MobiDB-lite"/>
    </source>
</evidence>
<proteinExistence type="predicted"/>
<dbReference type="InterPro" id="IPR048365">
    <property type="entry name" value="TNP-like_RNaseH_N"/>
</dbReference>
<name>A0ABQ9J872_9CUCU</name>
<dbReference type="InterPro" id="IPR048366">
    <property type="entry name" value="TNP-like_GBD"/>
</dbReference>
<dbReference type="Pfam" id="PF21788">
    <property type="entry name" value="TNP-like_GBD"/>
    <property type="match status" value="1"/>
</dbReference>
<evidence type="ECO:0000313" key="5">
    <source>
        <dbReference type="Proteomes" id="UP001162164"/>
    </source>
</evidence>
<feature type="domain" description="Transposable element P transposase-like GTP-binding insertion" evidence="3">
    <location>
        <begin position="353"/>
        <end position="439"/>
    </location>
</feature>
<organism evidence="4 5">
    <name type="scientific">Molorchus minor</name>
    <dbReference type="NCBI Taxonomy" id="1323400"/>
    <lineage>
        <taxon>Eukaryota</taxon>
        <taxon>Metazoa</taxon>
        <taxon>Ecdysozoa</taxon>
        <taxon>Arthropoda</taxon>
        <taxon>Hexapoda</taxon>
        <taxon>Insecta</taxon>
        <taxon>Pterygota</taxon>
        <taxon>Neoptera</taxon>
        <taxon>Endopterygota</taxon>
        <taxon>Coleoptera</taxon>
        <taxon>Polyphaga</taxon>
        <taxon>Cucujiformia</taxon>
        <taxon>Chrysomeloidea</taxon>
        <taxon>Cerambycidae</taxon>
        <taxon>Lamiinae</taxon>
        <taxon>Monochamini</taxon>
        <taxon>Molorchus</taxon>
    </lineage>
</organism>
<keyword evidence="5" id="KW-1185">Reference proteome</keyword>